<protein>
    <submittedName>
        <fullName evidence="2">Uncharacterized protein</fullName>
    </submittedName>
</protein>
<name>A0AAD8XW50_9STRA</name>
<dbReference type="Proteomes" id="UP001224775">
    <property type="component" value="Unassembled WGS sequence"/>
</dbReference>
<feature type="coiled-coil region" evidence="1">
    <location>
        <begin position="96"/>
        <end position="179"/>
    </location>
</feature>
<dbReference type="EMBL" id="JATAAI010000037">
    <property type="protein sequence ID" value="KAK1734768.1"/>
    <property type="molecule type" value="Genomic_DNA"/>
</dbReference>
<proteinExistence type="predicted"/>
<comment type="caution">
    <text evidence="2">The sequence shown here is derived from an EMBL/GenBank/DDBJ whole genome shotgun (WGS) entry which is preliminary data.</text>
</comment>
<evidence type="ECO:0000313" key="3">
    <source>
        <dbReference type="Proteomes" id="UP001224775"/>
    </source>
</evidence>
<gene>
    <name evidence="2" type="ORF">QTG54_014641</name>
</gene>
<sequence>MTDKSRAAAKAEEVLLKMKGTLAINTNNSMSSSAEVDNILGQMQKEATSNSKPKHMQVIGLEEEVRLKEVTIKGLHSKIYGLERQLYQSSERVMNLEVLADENKDLKAVIKEQEAKIINLEKVQEENKKLEETLSNLKEKNTNVLKTAKDHQKGWKDCISKLEVKISEKDAENRLLRSNMTKLMRKLEGTIAEFSDLNGLQVSLSLASSSESEDCDTIEDKNTAHEESRDDDCEQETTVEKGMATISPMSPVAEKINSAGRFLRCQAAIE</sequence>
<organism evidence="2 3">
    <name type="scientific">Skeletonema marinoi</name>
    <dbReference type="NCBI Taxonomy" id="267567"/>
    <lineage>
        <taxon>Eukaryota</taxon>
        <taxon>Sar</taxon>
        <taxon>Stramenopiles</taxon>
        <taxon>Ochrophyta</taxon>
        <taxon>Bacillariophyta</taxon>
        <taxon>Coscinodiscophyceae</taxon>
        <taxon>Thalassiosirophycidae</taxon>
        <taxon>Thalassiosirales</taxon>
        <taxon>Skeletonemataceae</taxon>
        <taxon>Skeletonema</taxon>
        <taxon>Skeletonema marinoi-dohrnii complex</taxon>
    </lineage>
</organism>
<reference evidence="2" key="1">
    <citation type="submission" date="2023-06" db="EMBL/GenBank/DDBJ databases">
        <title>Survivors Of The Sea: Transcriptome response of Skeletonema marinoi to long-term dormancy.</title>
        <authorList>
            <person name="Pinder M.I.M."/>
            <person name="Kourtchenko O."/>
            <person name="Robertson E.K."/>
            <person name="Larsson T."/>
            <person name="Maumus F."/>
            <person name="Osuna-Cruz C.M."/>
            <person name="Vancaester E."/>
            <person name="Stenow R."/>
            <person name="Vandepoele K."/>
            <person name="Ploug H."/>
            <person name="Bruchert V."/>
            <person name="Godhe A."/>
            <person name="Topel M."/>
        </authorList>
    </citation>
    <scope>NUCLEOTIDE SEQUENCE</scope>
    <source>
        <strain evidence="2">R05AC</strain>
    </source>
</reference>
<evidence type="ECO:0000313" key="2">
    <source>
        <dbReference type="EMBL" id="KAK1734768.1"/>
    </source>
</evidence>
<dbReference type="AlphaFoldDB" id="A0AAD8XW50"/>
<evidence type="ECO:0000256" key="1">
    <source>
        <dbReference type="SAM" id="Coils"/>
    </source>
</evidence>
<keyword evidence="1" id="KW-0175">Coiled coil</keyword>
<keyword evidence="3" id="KW-1185">Reference proteome</keyword>
<accession>A0AAD8XW50</accession>